<protein>
    <submittedName>
        <fullName evidence="1">Mobilization protein</fullName>
    </submittedName>
</protein>
<evidence type="ECO:0000313" key="1">
    <source>
        <dbReference type="EMBL" id="SPF54361.1"/>
    </source>
</evidence>
<sequence>MPRKRAMQLKFFVSDEELERIKSKVAASKLNQSDFLRKSALEKEIVVIDGIKELVLELKRIGVNLNQLTKLVHQDRLSDHDGRLQEIHGELKEAWHSLRQLIRVRGR</sequence>
<evidence type="ECO:0000313" key="2">
    <source>
        <dbReference type="Proteomes" id="UP000238916"/>
    </source>
</evidence>
<organism evidence="1 2">
    <name type="scientific">Candidatus Desulfosporosinus infrequens</name>
    <dbReference type="NCBI Taxonomy" id="2043169"/>
    <lineage>
        <taxon>Bacteria</taxon>
        <taxon>Bacillati</taxon>
        <taxon>Bacillota</taxon>
        <taxon>Clostridia</taxon>
        <taxon>Eubacteriales</taxon>
        <taxon>Desulfitobacteriaceae</taxon>
        <taxon>Desulfosporosinus</taxon>
    </lineage>
</organism>
<dbReference type="Proteomes" id="UP000238916">
    <property type="component" value="Unassembled WGS sequence"/>
</dbReference>
<proteinExistence type="predicted"/>
<dbReference type="AlphaFoldDB" id="A0A2U3LR03"/>
<dbReference type="InterPro" id="IPR053842">
    <property type="entry name" value="NikA-like"/>
</dbReference>
<accession>A0A2U3LR03</accession>
<reference evidence="2" key="1">
    <citation type="submission" date="2018-02" db="EMBL/GenBank/DDBJ databases">
        <authorList>
            <person name="Hausmann B."/>
        </authorList>
    </citation>
    <scope>NUCLEOTIDE SEQUENCE [LARGE SCALE GENOMIC DNA]</scope>
    <source>
        <strain evidence="2">Peat soil MAG SbF1</strain>
    </source>
</reference>
<gene>
    <name evidence="1" type="ORF">SBF1_750001</name>
</gene>
<name>A0A2U3LR03_9FIRM</name>
<dbReference type="EMBL" id="OMOF01000723">
    <property type="protein sequence ID" value="SPF54361.1"/>
    <property type="molecule type" value="Genomic_DNA"/>
</dbReference>
<dbReference type="Pfam" id="PF21983">
    <property type="entry name" value="NikA-like"/>
    <property type="match status" value="1"/>
</dbReference>